<comment type="similarity">
    <text evidence="3 15">Belongs to the CDP-alcohol phosphatidyltransferase class-I family.</text>
</comment>
<evidence type="ECO:0000256" key="13">
    <source>
        <dbReference type="ARBA" id="ARBA00023264"/>
    </source>
</evidence>
<feature type="transmembrane region" description="Helical" evidence="17">
    <location>
        <begin position="151"/>
        <end position="175"/>
    </location>
</feature>
<proteinExistence type="inferred from homology"/>
<feature type="transmembrane region" description="Helical" evidence="17">
    <location>
        <begin position="89"/>
        <end position="109"/>
    </location>
</feature>
<keyword evidence="9 17" id="KW-1133">Transmembrane helix</keyword>
<comment type="caution">
    <text evidence="18">The sequence shown here is derived from an EMBL/GenBank/DDBJ whole genome shotgun (WGS) entry which is preliminary data.</text>
</comment>
<dbReference type="InterPro" id="IPR048254">
    <property type="entry name" value="CDP_ALCOHOL_P_TRANSF_CS"/>
</dbReference>
<dbReference type="InterPro" id="IPR000462">
    <property type="entry name" value="CDP-OH_P_trans"/>
</dbReference>
<evidence type="ECO:0000256" key="17">
    <source>
        <dbReference type="SAM" id="Phobius"/>
    </source>
</evidence>
<dbReference type="Gene3D" id="1.20.120.1760">
    <property type="match status" value="1"/>
</dbReference>
<evidence type="ECO:0000256" key="3">
    <source>
        <dbReference type="ARBA" id="ARBA00010441"/>
    </source>
</evidence>
<feature type="transmembrane region" description="Helical" evidence="17">
    <location>
        <begin position="181"/>
        <end position="203"/>
    </location>
</feature>
<reference evidence="18 19" key="1">
    <citation type="journal article" date="2016" name="Int. J. Syst. Evol. Microbiol.">
        <title>Lysobacter erysipheiresistens sp. nov., an antagonist of powdery mildew, isolated from tobacco-cultivated soil.</title>
        <authorList>
            <person name="Xie B."/>
            <person name="Li T."/>
            <person name="Lin X."/>
            <person name="Wang C.J."/>
            <person name="Chen Y.J."/>
            <person name="Liu W.J."/>
            <person name="Zhao Z.W."/>
        </authorList>
    </citation>
    <scope>NUCLEOTIDE SEQUENCE [LARGE SCALE GENOMIC DNA]</scope>
    <source>
        <strain evidence="18 19">RS-LYSO-3</strain>
    </source>
</reference>
<evidence type="ECO:0000256" key="4">
    <source>
        <dbReference type="ARBA" id="ARBA00013174"/>
    </source>
</evidence>
<keyword evidence="8 17" id="KW-0812">Transmembrane</keyword>
<keyword evidence="12" id="KW-0594">Phospholipid biosynthesis</keyword>
<comment type="catalytic activity">
    <reaction evidence="1">
        <text>a CDP-1,2-diacyl-sn-glycerol + L-serine = a 1,2-diacyl-sn-glycero-3-phospho-L-serine + CMP + H(+)</text>
        <dbReference type="Rhea" id="RHEA:16913"/>
        <dbReference type="ChEBI" id="CHEBI:15378"/>
        <dbReference type="ChEBI" id="CHEBI:33384"/>
        <dbReference type="ChEBI" id="CHEBI:57262"/>
        <dbReference type="ChEBI" id="CHEBI:58332"/>
        <dbReference type="ChEBI" id="CHEBI:60377"/>
        <dbReference type="EC" id="2.7.8.8"/>
    </reaction>
</comment>
<dbReference type="EC" id="2.7.8.8" evidence="4"/>
<evidence type="ECO:0000256" key="9">
    <source>
        <dbReference type="ARBA" id="ARBA00022989"/>
    </source>
</evidence>
<keyword evidence="7 15" id="KW-0808">Transferase</keyword>
<feature type="region of interest" description="Disordered" evidence="16">
    <location>
        <begin position="1"/>
        <end position="21"/>
    </location>
</feature>
<dbReference type="EMBL" id="JAXGFP010000004">
    <property type="protein sequence ID" value="MEG3184121.1"/>
    <property type="molecule type" value="Genomic_DNA"/>
</dbReference>
<dbReference type="PANTHER" id="PTHR14269">
    <property type="entry name" value="CDP-DIACYLGLYCEROL--GLYCEROL-3-PHOSPHATE 3-PHOSPHATIDYLTRANSFERASE-RELATED"/>
    <property type="match status" value="1"/>
</dbReference>
<keyword evidence="10" id="KW-0443">Lipid metabolism</keyword>
<evidence type="ECO:0000256" key="14">
    <source>
        <dbReference type="ARBA" id="ARBA00032361"/>
    </source>
</evidence>
<name>A0ABU7YYY7_9GAMM</name>
<dbReference type="Proteomes" id="UP001355056">
    <property type="component" value="Unassembled WGS sequence"/>
</dbReference>
<evidence type="ECO:0000256" key="6">
    <source>
        <dbReference type="ARBA" id="ARBA00022516"/>
    </source>
</evidence>
<comment type="subcellular location">
    <subcellularLocation>
        <location evidence="2">Endomembrane system</location>
        <topology evidence="2">Multi-pass membrane protein</topology>
    </subcellularLocation>
</comment>
<accession>A0ABU7YYY7</accession>
<feature type="transmembrane region" description="Helical" evidence="17">
    <location>
        <begin position="238"/>
        <end position="255"/>
    </location>
</feature>
<feature type="transmembrane region" description="Helical" evidence="17">
    <location>
        <begin position="25"/>
        <end position="46"/>
    </location>
</feature>
<dbReference type="GO" id="GO:0003882">
    <property type="term" value="F:CDP-diacylglycerol-serine O-phosphatidyltransferase activity"/>
    <property type="evidence" value="ECO:0007669"/>
    <property type="project" value="UniProtKB-EC"/>
</dbReference>
<dbReference type="RefSeq" id="WP_332616842.1">
    <property type="nucleotide sequence ID" value="NZ_JAXGFP010000004.1"/>
</dbReference>
<feature type="transmembrane region" description="Helical" evidence="17">
    <location>
        <begin position="121"/>
        <end position="139"/>
    </location>
</feature>
<protein>
    <recommendedName>
        <fullName evidence="5">CDP-diacylglycerol--serine O-phosphatidyltransferase</fullName>
        <ecNumber evidence="4">2.7.8.8</ecNumber>
    </recommendedName>
    <alternativeName>
        <fullName evidence="14">Phosphatidylserine synthase</fullName>
    </alternativeName>
</protein>
<dbReference type="InterPro" id="IPR004533">
    <property type="entry name" value="CDP-diaglyc--ser_O-PTrfase"/>
</dbReference>
<evidence type="ECO:0000256" key="15">
    <source>
        <dbReference type="RuleBase" id="RU003750"/>
    </source>
</evidence>
<evidence type="ECO:0000256" key="10">
    <source>
        <dbReference type="ARBA" id="ARBA00023098"/>
    </source>
</evidence>
<dbReference type="InterPro" id="IPR050324">
    <property type="entry name" value="CDP-alcohol_PTase-I"/>
</dbReference>
<feature type="transmembrane region" description="Helical" evidence="17">
    <location>
        <begin position="215"/>
        <end position="232"/>
    </location>
</feature>
<dbReference type="NCBIfam" id="TIGR00473">
    <property type="entry name" value="pssA"/>
    <property type="match status" value="1"/>
</dbReference>
<dbReference type="InterPro" id="IPR043130">
    <property type="entry name" value="CDP-OH_PTrfase_TM_dom"/>
</dbReference>
<evidence type="ECO:0000313" key="19">
    <source>
        <dbReference type="Proteomes" id="UP001355056"/>
    </source>
</evidence>
<keyword evidence="11 17" id="KW-0472">Membrane</keyword>
<evidence type="ECO:0000256" key="12">
    <source>
        <dbReference type="ARBA" id="ARBA00023209"/>
    </source>
</evidence>
<evidence type="ECO:0000256" key="5">
    <source>
        <dbReference type="ARBA" id="ARBA00017171"/>
    </source>
</evidence>
<keyword evidence="13" id="KW-1208">Phospholipid metabolism</keyword>
<evidence type="ECO:0000256" key="16">
    <source>
        <dbReference type="SAM" id="MobiDB-lite"/>
    </source>
</evidence>
<dbReference type="PANTHER" id="PTHR14269:SF61">
    <property type="entry name" value="CDP-DIACYLGLYCEROL--SERINE O-PHOSPHATIDYLTRANSFERASE"/>
    <property type="match status" value="1"/>
</dbReference>
<dbReference type="PROSITE" id="PS00379">
    <property type="entry name" value="CDP_ALCOHOL_P_TRANSF"/>
    <property type="match status" value="1"/>
</dbReference>
<evidence type="ECO:0000256" key="1">
    <source>
        <dbReference type="ARBA" id="ARBA00000287"/>
    </source>
</evidence>
<evidence type="ECO:0000256" key="8">
    <source>
        <dbReference type="ARBA" id="ARBA00022692"/>
    </source>
</evidence>
<keyword evidence="6" id="KW-0444">Lipid biosynthesis</keyword>
<gene>
    <name evidence="18" type="primary">pssA</name>
    <name evidence="18" type="ORF">SNE34_08875</name>
</gene>
<evidence type="ECO:0000256" key="2">
    <source>
        <dbReference type="ARBA" id="ARBA00004127"/>
    </source>
</evidence>
<sequence length="268" mass="28643">MPTDVAETAPRDPASPPSRPRGRGIYLLPNLFTTGGLFAGYFAIIAATQGRFDDACIAIFVAAILDGVDGRVARLTNTQSEFGVQYDSLADLISFGLAPSLVMYHWALASMRLDGVTAGKVGWVIAFLYAACAALRLARFNSQVNQVDKRWFIGLASPAAAGLLASFVWTCFALGYEGATLRYLALAVTAVAALLMVSRVRYFSFKGGGPRHDRMPFLSVVVVLAVLAAIAIDPPVVLLTIFGLYALSGPAYAGYRRLRRSPATEVSP</sequence>
<dbReference type="Pfam" id="PF01066">
    <property type="entry name" value="CDP-OH_P_transf"/>
    <property type="match status" value="1"/>
</dbReference>
<organism evidence="18 19">
    <name type="scientific">Novilysobacter erysipheiresistens</name>
    <dbReference type="NCBI Taxonomy" id="1749332"/>
    <lineage>
        <taxon>Bacteria</taxon>
        <taxon>Pseudomonadati</taxon>
        <taxon>Pseudomonadota</taxon>
        <taxon>Gammaproteobacteria</taxon>
        <taxon>Lysobacterales</taxon>
        <taxon>Lysobacteraceae</taxon>
        <taxon>Novilysobacter</taxon>
    </lineage>
</organism>
<evidence type="ECO:0000313" key="18">
    <source>
        <dbReference type="EMBL" id="MEG3184121.1"/>
    </source>
</evidence>
<keyword evidence="19" id="KW-1185">Reference proteome</keyword>
<evidence type="ECO:0000256" key="11">
    <source>
        <dbReference type="ARBA" id="ARBA00023136"/>
    </source>
</evidence>
<evidence type="ECO:0000256" key="7">
    <source>
        <dbReference type="ARBA" id="ARBA00022679"/>
    </source>
</evidence>